<evidence type="ECO:0000313" key="3">
    <source>
        <dbReference type="Proteomes" id="UP001151760"/>
    </source>
</evidence>
<organism evidence="2 3">
    <name type="scientific">Tanacetum coccineum</name>
    <dbReference type="NCBI Taxonomy" id="301880"/>
    <lineage>
        <taxon>Eukaryota</taxon>
        <taxon>Viridiplantae</taxon>
        <taxon>Streptophyta</taxon>
        <taxon>Embryophyta</taxon>
        <taxon>Tracheophyta</taxon>
        <taxon>Spermatophyta</taxon>
        <taxon>Magnoliopsida</taxon>
        <taxon>eudicotyledons</taxon>
        <taxon>Gunneridae</taxon>
        <taxon>Pentapetalae</taxon>
        <taxon>asterids</taxon>
        <taxon>campanulids</taxon>
        <taxon>Asterales</taxon>
        <taxon>Asteraceae</taxon>
        <taxon>Asteroideae</taxon>
        <taxon>Anthemideae</taxon>
        <taxon>Anthemidinae</taxon>
        <taxon>Tanacetum</taxon>
    </lineage>
</organism>
<gene>
    <name evidence="2" type="ORF">Tco_0627047</name>
</gene>
<feature type="region of interest" description="Disordered" evidence="1">
    <location>
        <begin position="123"/>
        <end position="154"/>
    </location>
</feature>
<name>A0ABQ4WL95_9ASTR</name>
<protein>
    <submittedName>
        <fullName evidence="2">Uncharacterized protein</fullName>
    </submittedName>
</protein>
<keyword evidence="3" id="KW-1185">Reference proteome</keyword>
<feature type="compositionally biased region" description="Polar residues" evidence="1">
    <location>
        <begin position="144"/>
        <end position="154"/>
    </location>
</feature>
<dbReference type="EMBL" id="BQNB010008743">
    <property type="protein sequence ID" value="GJS53685.1"/>
    <property type="molecule type" value="Genomic_DNA"/>
</dbReference>
<accession>A0ABQ4WL95</accession>
<sequence length="184" mass="21265">MYADLKYVQSLEKEIDELEYDKADFSNIYDLLLQECVSKDVMCSYLHSLSDLDAHTELQCLYQHKIKECECLAENISKQTDTVSKEVFKVLLRSFAKLENHLLFLELALQQCQEQMKMTQKSSFAKPYDVNAPGPSRKSPKHVSFQSPRESVGSNDMVHNYYLEEAKNKAQLQKDKALNTKPKT</sequence>
<comment type="caution">
    <text evidence="2">The sequence shown here is derived from an EMBL/GenBank/DDBJ whole genome shotgun (WGS) entry which is preliminary data.</text>
</comment>
<evidence type="ECO:0000313" key="2">
    <source>
        <dbReference type="EMBL" id="GJS53685.1"/>
    </source>
</evidence>
<dbReference type="Proteomes" id="UP001151760">
    <property type="component" value="Unassembled WGS sequence"/>
</dbReference>
<reference evidence="2" key="1">
    <citation type="journal article" date="2022" name="Int. J. Mol. Sci.">
        <title>Draft Genome of Tanacetum Coccineum: Genomic Comparison of Closely Related Tanacetum-Family Plants.</title>
        <authorList>
            <person name="Yamashiro T."/>
            <person name="Shiraishi A."/>
            <person name="Nakayama K."/>
            <person name="Satake H."/>
        </authorList>
    </citation>
    <scope>NUCLEOTIDE SEQUENCE</scope>
</reference>
<reference evidence="2" key="2">
    <citation type="submission" date="2022-01" db="EMBL/GenBank/DDBJ databases">
        <authorList>
            <person name="Yamashiro T."/>
            <person name="Shiraishi A."/>
            <person name="Satake H."/>
            <person name="Nakayama K."/>
        </authorList>
    </citation>
    <scope>NUCLEOTIDE SEQUENCE</scope>
</reference>
<evidence type="ECO:0000256" key="1">
    <source>
        <dbReference type="SAM" id="MobiDB-lite"/>
    </source>
</evidence>
<proteinExistence type="predicted"/>